<name>A0ABW1SFJ0_9PROT</name>
<protein>
    <submittedName>
        <fullName evidence="17">TonB-dependent receptor</fullName>
    </submittedName>
</protein>
<dbReference type="Pfam" id="PF07715">
    <property type="entry name" value="Plug"/>
    <property type="match status" value="1"/>
</dbReference>
<evidence type="ECO:0000256" key="4">
    <source>
        <dbReference type="ARBA" id="ARBA00022496"/>
    </source>
</evidence>
<evidence type="ECO:0000259" key="15">
    <source>
        <dbReference type="Pfam" id="PF00593"/>
    </source>
</evidence>
<organism evidence="17 18">
    <name type="scientific">Ponticaulis profundi</name>
    <dbReference type="NCBI Taxonomy" id="2665222"/>
    <lineage>
        <taxon>Bacteria</taxon>
        <taxon>Pseudomonadati</taxon>
        <taxon>Pseudomonadota</taxon>
        <taxon>Alphaproteobacteria</taxon>
        <taxon>Hyphomonadales</taxon>
        <taxon>Hyphomonadaceae</taxon>
        <taxon>Ponticaulis</taxon>
    </lineage>
</organism>
<evidence type="ECO:0000256" key="12">
    <source>
        <dbReference type="RuleBase" id="RU003357"/>
    </source>
</evidence>
<evidence type="ECO:0000256" key="14">
    <source>
        <dbReference type="SAM" id="SignalP"/>
    </source>
</evidence>
<evidence type="ECO:0000256" key="9">
    <source>
        <dbReference type="ARBA" id="ARBA00023136"/>
    </source>
</evidence>
<feature type="chain" id="PRO_5046086074" evidence="14">
    <location>
        <begin position="34"/>
        <end position="765"/>
    </location>
</feature>
<dbReference type="PANTHER" id="PTHR32552:SF81">
    <property type="entry name" value="TONB-DEPENDENT OUTER MEMBRANE RECEPTOR"/>
    <property type="match status" value="1"/>
</dbReference>
<dbReference type="InterPro" id="IPR000531">
    <property type="entry name" value="Beta-barrel_TonB"/>
</dbReference>
<dbReference type="PROSITE" id="PS52016">
    <property type="entry name" value="TONB_DEPENDENT_REC_3"/>
    <property type="match status" value="1"/>
</dbReference>
<keyword evidence="3 11" id="KW-1134">Transmembrane beta strand</keyword>
<evidence type="ECO:0000256" key="5">
    <source>
        <dbReference type="ARBA" id="ARBA00022692"/>
    </source>
</evidence>
<proteinExistence type="inferred from homology"/>
<dbReference type="InterPro" id="IPR039426">
    <property type="entry name" value="TonB-dep_rcpt-like"/>
</dbReference>
<dbReference type="InterPro" id="IPR036942">
    <property type="entry name" value="Beta-barrel_TonB_sf"/>
</dbReference>
<comment type="similarity">
    <text evidence="11 12">Belongs to the TonB-dependent receptor family.</text>
</comment>
<dbReference type="Gene3D" id="2.40.170.20">
    <property type="entry name" value="TonB-dependent receptor, beta-barrel domain"/>
    <property type="match status" value="1"/>
</dbReference>
<dbReference type="EMBL" id="JBHSSW010000066">
    <property type="protein sequence ID" value="MFC6200078.1"/>
    <property type="molecule type" value="Genomic_DNA"/>
</dbReference>
<evidence type="ECO:0000256" key="7">
    <source>
        <dbReference type="ARBA" id="ARBA00023065"/>
    </source>
</evidence>
<evidence type="ECO:0000256" key="11">
    <source>
        <dbReference type="PROSITE-ProRule" id="PRU01360"/>
    </source>
</evidence>
<feature type="signal peptide" evidence="14">
    <location>
        <begin position="1"/>
        <end position="33"/>
    </location>
</feature>
<evidence type="ECO:0000256" key="13">
    <source>
        <dbReference type="SAM" id="MobiDB-lite"/>
    </source>
</evidence>
<evidence type="ECO:0000259" key="16">
    <source>
        <dbReference type="Pfam" id="PF07715"/>
    </source>
</evidence>
<feature type="region of interest" description="Disordered" evidence="13">
    <location>
        <begin position="215"/>
        <end position="235"/>
    </location>
</feature>
<keyword evidence="4" id="KW-0410">Iron transport</keyword>
<keyword evidence="9 11" id="KW-0472">Membrane</keyword>
<keyword evidence="7" id="KW-0406">Ion transport</keyword>
<keyword evidence="2 11" id="KW-0813">Transport</keyword>
<gene>
    <name evidence="17" type="ORF">ACFQDM_18545</name>
</gene>
<feature type="domain" description="TonB-dependent receptor-like beta-barrel" evidence="15">
    <location>
        <begin position="263"/>
        <end position="730"/>
    </location>
</feature>
<feature type="compositionally biased region" description="Polar residues" evidence="13">
    <location>
        <begin position="215"/>
        <end position="224"/>
    </location>
</feature>
<keyword evidence="17" id="KW-0675">Receptor</keyword>
<evidence type="ECO:0000313" key="18">
    <source>
        <dbReference type="Proteomes" id="UP001596303"/>
    </source>
</evidence>
<evidence type="ECO:0000313" key="17">
    <source>
        <dbReference type="EMBL" id="MFC6200078.1"/>
    </source>
</evidence>
<feature type="domain" description="TonB-dependent receptor plug" evidence="16">
    <location>
        <begin position="54"/>
        <end position="162"/>
    </location>
</feature>
<dbReference type="RefSeq" id="WP_377381971.1">
    <property type="nucleotide sequence ID" value="NZ_JBHSSW010000066.1"/>
</dbReference>
<keyword evidence="10 11" id="KW-0998">Cell outer membrane</keyword>
<dbReference type="InterPro" id="IPR012910">
    <property type="entry name" value="Plug_dom"/>
</dbReference>
<comment type="caution">
    <text evidence="17">The sequence shown here is derived from an EMBL/GenBank/DDBJ whole genome shotgun (WGS) entry which is preliminary data.</text>
</comment>
<keyword evidence="18" id="KW-1185">Reference proteome</keyword>
<evidence type="ECO:0000256" key="8">
    <source>
        <dbReference type="ARBA" id="ARBA00023077"/>
    </source>
</evidence>
<evidence type="ECO:0000256" key="10">
    <source>
        <dbReference type="ARBA" id="ARBA00023237"/>
    </source>
</evidence>
<dbReference type="SUPFAM" id="SSF56935">
    <property type="entry name" value="Porins"/>
    <property type="match status" value="1"/>
</dbReference>
<sequence>MRLRPRIRIPMKYCVPFALLGAPLVFQSFGAHAQTAEKRMETISVSATFRKADIEDIPASVDVLSADDIDTANGLNSAEDITRLLTGVQAAVANGSQIAFQIRGIGAVDHQALTPGAAAIYQDGVFLATNVQTGTMLYDLERIEVLKGPQGTLYGRNASSGAINFLTRNASSEQLNYLEASAGRFERFDTAFGYGDALAENISYRVAGRYLTQGPTLDNVQTDPNVPKGPDAAGGERDEFGLRGSLFWKTSELTDVLLRAHYERDRGINVTPRNDSLDVDDFEISSEGLGLKDTENDFYGMSLRARTVWNGWDVMSLSAYEGYKQDYGFDFDGSPAPYGSTDFNANLSYDRSYDQWSQELHFQKSFGWGRTLFGGMLSAESFEQRYVIWCGELDPDTYVGTCGYVGAPGRVGPNPASDGDAVTLITDISQDRTSAALFNYTDFEIGPQTTLTVGARYTYEDIEGSGQGVHVFDDGTQAFNNRDGLGAAVGSNEIEEGRFTGNLALRYKIPDFGAAYASVASGYKSGGFNGEVQNNGTHFADEGLFDAETVVAYEIGFKSSPTDTLSWNIAAFYQDYDAPQARIFVAFDLPDGGSITSNSLSNLDAAIAYGIEASASWRPLEGLTLDAGVNLLETEIEQENDLGGNAATFDGNPLPFASETTLRFSARYERELAANRLGFVSLNAKYNSDYYLDAEGLDSRMQDGFVLLDGALGMRFTDSDILLELWGRNLLNEDYAVSGYGFLGYNTFRSEPASYGLRLRWDMNS</sequence>
<evidence type="ECO:0000256" key="2">
    <source>
        <dbReference type="ARBA" id="ARBA00022448"/>
    </source>
</evidence>
<keyword evidence="14" id="KW-0732">Signal</keyword>
<keyword evidence="8 12" id="KW-0798">TonB box</keyword>
<reference evidence="18" key="1">
    <citation type="journal article" date="2019" name="Int. J. Syst. Evol. Microbiol.">
        <title>The Global Catalogue of Microorganisms (GCM) 10K type strain sequencing project: providing services to taxonomists for standard genome sequencing and annotation.</title>
        <authorList>
            <consortium name="The Broad Institute Genomics Platform"/>
            <consortium name="The Broad Institute Genome Sequencing Center for Infectious Disease"/>
            <person name="Wu L."/>
            <person name="Ma J."/>
        </authorList>
    </citation>
    <scope>NUCLEOTIDE SEQUENCE [LARGE SCALE GENOMIC DNA]</scope>
    <source>
        <strain evidence="18">CGMCC-1.15741</strain>
    </source>
</reference>
<dbReference type="Proteomes" id="UP001596303">
    <property type="component" value="Unassembled WGS sequence"/>
</dbReference>
<dbReference type="Pfam" id="PF00593">
    <property type="entry name" value="TonB_dep_Rec_b-barrel"/>
    <property type="match status" value="1"/>
</dbReference>
<comment type="subcellular location">
    <subcellularLocation>
        <location evidence="1 11">Cell outer membrane</location>
        <topology evidence="1 11">Multi-pass membrane protein</topology>
    </subcellularLocation>
</comment>
<evidence type="ECO:0000256" key="1">
    <source>
        <dbReference type="ARBA" id="ARBA00004571"/>
    </source>
</evidence>
<dbReference type="PANTHER" id="PTHR32552">
    <property type="entry name" value="FERRICHROME IRON RECEPTOR-RELATED"/>
    <property type="match status" value="1"/>
</dbReference>
<evidence type="ECO:0000256" key="3">
    <source>
        <dbReference type="ARBA" id="ARBA00022452"/>
    </source>
</evidence>
<keyword evidence="5 11" id="KW-0812">Transmembrane</keyword>
<accession>A0ABW1SFJ0</accession>
<keyword evidence="6" id="KW-0408">Iron</keyword>
<evidence type="ECO:0000256" key="6">
    <source>
        <dbReference type="ARBA" id="ARBA00023004"/>
    </source>
</evidence>